<dbReference type="STRING" id="1121256.SAMN02746089_01603"/>
<dbReference type="GO" id="GO:0051536">
    <property type="term" value="F:iron-sulfur cluster binding"/>
    <property type="evidence" value="ECO:0007669"/>
    <property type="project" value="UniProtKB-KW"/>
</dbReference>
<dbReference type="PROSITE" id="PS51918">
    <property type="entry name" value="RADICAL_SAM"/>
    <property type="match status" value="1"/>
</dbReference>
<name>A0A1M5ABC4_9THEO</name>
<organism evidence="6 7">
    <name type="scientific">Caldanaerobius fijiensis DSM 17918</name>
    <dbReference type="NCBI Taxonomy" id="1121256"/>
    <lineage>
        <taxon>Bacteria</taxon>
        <taxon>Bacillati</taxon>
        <taxon>Bacillota</taxon>
        <taxon>Clostridia</taxon>
        <taxon>Thermoanaerobacterales</taxon>
        <taxon>Thermoanaerobacteraceae</taxon>
        <taxon>Caldanaerobius</taxon>
    </lineage>
</organism>
<protein>
    <submittedName>
        <fullName evidence="6">Radical SAM superfamily enzyme, MoaA/NifB/PqqE/SkfB family</fullName>
    </submittedName>
</protein>
<dbReference type="SFLD" id="SFLDG01386">
    <property type="entry name" value="main_SPASM_domain-containing"/>
    <property type="match status" value="1"/>
</dbReference>
<keyword evidence="4" id="KW-0411">Iron-sulfur</keyword>
<sequence length="453" mass="51784">MKPLKQYLQEAAVSGLISYLERNPEKNLANIMAFGERLAINPNHKQLARSVEKYVLDKNSNWHKFTMSIFKDIHPNVIKRMGINFFVNATLYGVPKQQEAEKELGVGVPWAILMDPTEACNLRCKGCWAGDYARAHQLSFELMDRICTEAKELGIYFIVLSGGEPTVRKDDIFKLAEKHNDMVFHLFSNGTLIDEDFADRMVKLGNVTVAVSIDGLEESTDYRRGKGVFQKVMRAMDVMREKGAVFGFSTTYTRLNTEEVGSDEFIDLMIEKGAKFGWYFTYIPVGAESDLEFMATPEQRKYMYERVNQIRATKPLFVVDFWNDGEASSGCIAGGRRYFHINAMGDIEPCAFIHYANDNIKDMSLKEALKTPIFRAYQKRQPFNTNMLRPCPLIDNPEMLRDIVIESGAHNTQEHDDTDIRVLADKLKDYSEAWGKVSDEIWEEKEKSKSNAS</sequence>
<evidence type="ECO:0000256" key="2">
    <source>
        <dbReference type="ARBA" id="ARBA00022723"/>
    </source>
</evidence>
<dbReference type="CDD" id="cd21128">
    <property type="entry name" value="SPASM_rSAM"/>
    <property type="match status" value="1"/>
</dbReference>
<dbReference type="PANTHER" id="PTHR43524:SF1">
    <property type="entry name" value="RADICAL SAM SUPERFAMILY PROTEIN"/>
    <property type="match status" value="1"/>
</dbReference>
<evidence type="ECO:0000256" key="1">
    <source>
        <dbReference type="ARBA" id="ARBA00022691"/>
    </source>
</evidence>
<dbReference type="SMART" id="SM00729">
    <property type="entry name" value="Elp3"/>
    <property type="match status" value="1"/>
</dbReference>
<keyword evidence="1" id="KW-0949">S-adenosyl-L-methionine</keyword>
<dbReference type="RefSeq" id="WP_073343728.1">
    <property type="nucleotide sequence ID" value="NZ_FQVH01000016.1"/>
</dbReference>
<evidence type="ECO:0000259" key="5">
    <source>
        <dbReference type="PROSITE" id="PS51918"/>
    </source>
</evidence>
<dbReference type="InterPro" id="IPR006638">
    <property type="entry name" value="Elp3/MiaA/NifB-like_rSAM"/>
</dbReference>
<evidence type="ECO:0000313" key="6">
    <source>
        <dbReference type="EMBL" id="SHF27202.1"/>
    </source>
</evidence>
<dbReference type="AlphaFoldDB" id="A0A1M5ABC4"/>
<evidence type="ECO:0000313" key="7">
    <source>
        <dbReference type="Proteomes" id="UP000184088"/>
    </source>
</evidence>
<keyword evidence="3" id="KW-0408">Iron</keyword>
<dbReference type="SFLD" id="SFLDS00029">
    <property type="entry name" value="Radical_SAM"/>
    <property type="match status" value="1"/>
</dbReference>
<feature type="domain" description="Radical SAM core" evidence="5">
    <location>
        <begin position="106"/>
        <end position="314"/>
    </location>
</feature>
<dbReference type="Pfam" id="PF04055">
    <property type="entry name" value="Radical_SAM"/>
    <property type="match status" value="1"/>
</dbReference>
<proteinExistence type="predicted"/>
<dbReference type="GO" id="GO:0046872">
    <property type="term" value="F:metal ion binding"/>
    <property type="evidence" value="ECO:0007669"/>
    <property type="project" value="UniProtKB-KW"/>
</dbReference>
<dbReference type="Pfam" id="PF13186">
    <property type="entry name" value="SPASM"/>
    <property type="match status" value="1"/>
</dbReference>
<dbReference type="CDD" id="cd01335">
    <property type="entry name" value="Radical_SAM"/>
    <property type="match status" value="1"/>
</dbReference>
<accession>A0A1M5ABC4</accession>
<dbReference type="SUPFAM" id="SSF102114">
    <property type="entry name" value="Radical SAM enzymes"/>
    <property type="match status" value="1"/>
</dbReference>
<dbReference type="Proteomes" id="UP000184088">
    <property type="component" value="Unassembled WGS sequence"/>
</dbReference>
<dbReference type="OrthoDB" id="9782387at2"/>
<gene>
    <name evidence="6" type="ORF">SAMN02746089_01603</name>
</gene>
<dbReference type="InterPro" id="IPR058240">
    <property type="entry name" value="rSAM_sf"/>
</dbReference>
<dbReference type="EMBL" id="FQVH01000016">
    <property type="protein sequence ID" value="SHF27202.1"/>
    <property type="molecule type" value="Genomic_DNA"/>
</dbReference>
<reference evidence="6 7" key="1">
    <citation type="submission" date="2016-11" db="EMBL/GenBank/DDBJ databases">
        <authorList>
            <person name="Jaros S."/>
            <person name="Januszkiewicz K."/>
            <person name="Wedrychowicz H."/>
        </authorList>
    </citation>
    <scope>NUCLEOTIDE SEQUENCE [LARGE SCALE GENOMIC DNA]</scope>
    <source>
        <strain evidence="6 7">DSM 17918</strain>
    </source>
</reference>
<keyword evidence="7" id="KW-1185">Reference proteome</keyword>
<evidence type="ECO:0000256" key="4">
    <source>
        <dbReference type="ARBA" id="ARBA00023014"/>
    </source>
</evidence>
<dbReference type="Gene3D" id="3.20.20.70">
    <property type="entry name" value="Aldolase class I"/>
    <property type="match status" value="1"/>
</dbReference>
<dbReference type="SFLD" id="SFLDG01067">
    <property type="entry name" value="SPASM/twitch_domain_containing"/>
    <property type="match status" value="1"/>
</dbReference>
<dbReference type="InterPro" id="IPR013785">
    <property type="entry name" value="Aldolase_TIM"/>
</dbReference>
<evidence type="ECO:0000256" key="3">
    <source>
        <dbReference type="ARBA" id="ARBA00023004"/>
    </source>
</evidence>
<dbReference type="InterPro" id="IPR007197">
    <property type="entry name" value="rSAM"/>
</dbReference>
<keyword evidence="2" id="KW-0479">Metal-binding</keyword>
<dbReference type="PANTHER" id="PTHR43524">
    <property type="entry name" value="RADICAL SAM SUPERFAMILY PROTEIN"/>
    <property type="match status" value="1"/>
</dbReference>
<dbReference type="InterPro" id="IPR023885">
    <property type="entry name" value="4Fe4S-binding_SPASM_dom"/>
</dbReference>
<dbReference type="GO" id="GO:0003824">
    <property type="term" value="F:catalytic activity"/>
    <property type="evidence" value="ECO:0007669"/>
    <property type="project" value="InterPro"/>
</dbReference>